<gene>
    <name evidence="1" type="ORF">C8046_03940</name>
</gene>
<dbReference type="RefSeq" id="WP_109228340.1">
    <property type="nucleotide sequence ID" value="NZ_PYHR01000002.1"/>
</dbReference>
<sequence>MLGIYGDVPTWDDGRQEILNAYRVPRRWTAAPFPPGPVAVVARIVWSVDGEQLRDTRATAWTPRFVLVEVFDRRWYLNAAWLRTRDVRRRSARPGRGRAGGTGSR</sequence>
<keyword evidence="2" id="KW-1185">Reference proteome</keyword>
<accession>A0A2U1ZSK1</accession>
<organism evidence="1 2">
    <name type="scientific">Serinibacter arcticus</name>
    <dbReference type="NCBI Taxonomy" id="1655435"/>
    <lineage>
        <taxon>Bacteria</taxon>
        <taxon>Bacillati</taxon>
        <taxon>Actinomycetota</taxon>
        <taxon>Actinomycetes</taxon>
        <taxon>Micrococcales</taxon>
        <taxon>Beutenbergiaceae</taxon>
        <taxon>Serinibacter</taxon>
    </lineage>
</organism>
<evidence type="ECO:0000313" key="1">
    <source>
        <dbReference type="EMBL" id="PWD49956.1"/>
    </source>
</evidence>
<name>A0A2U1ZSK1_9MICO</name>
<comment type="caution">
    <text evidence="1">The sequence shown here is derived from an EMBL/GenBank/DDBJ whole genome shotgun (WGS) entry which is preliminary data.</text>
</comment>
<dbReference type="AlphaFoldDB" id="A0A2U1ZSK1"/>
<reference evidence="1 2" key="1">
    <citation type="submission" date="2018-03" db="EMBL/GenBank/DDBJ databases">
        <title>Genome assembly of novel Miniimonas species PCH200.</title>
        <authorList>
            <person name="Thakur V."/>
            <person name="Kumar V."/>
            <person name="Singh D."/>
        </authorList>
    </citation>
    <scope>NUCLEOTIDE SEQUENCE [LARGE SCALE GENOMIC DNA]</scope>
    <source>
        <strain evidence="1 2">PCH200</strain>
    </source>
</reference>
<protein>
    <submittedName>
        <fullName evidence="1">Uncharacterized protein</fullName>
    </submittedName>
</protein>
<dbReference type="Proteomes" id="UP000245166">
    <property type="component" value="Unassembled WGS sequence"/>
</dbReference>
<evidence type="ECO:0000313" key="2">
    <source>
        <dbReference type="Proteomes" id="UP000245166"/>
    </source>
</evidence>
<proteinExistence type="predicted"/>
<dbReference type="EMBL" id="PYHR01000002">
    <property type="protein sequence ID" value="PWD49956.1"/>
    <property type="molecule type" value="Genomic_DNA"/>
</dbReference>